<name>A0A3B9L133_9PROT</name>
<keyword evidence="1" id="KW-0378">Hydrolase</keyword>
<sequence length="47" mass="5004">VPGHGPLSTFGQERQDNPFVADSITGYQGAATQNADATSQKLAKRWS</sequence>
<dbReference type="GO" id="GO:0016787">
    <property type="term" value="F:hydrolase activity"/>
    <property type="evidence" value="ECO:0007669"/>
    <property type="project" value="UniProtKB-KW"/>
</dbReference>
<proteinExistence type="predicted"/>
<dbReference type="Proteomes" id="UP000259173">
    <property type="component" value="Unassembled WGS sequence"/>
</dbReference>
<dbReference type="EMBL" id="DMBR01000200">
    <property type="protein sequence ID" value="HAE94199.1"/>
    <property type="molecule type" value="Genomic_DNA"/>
</dbReference>
<protein>
    <submittedName>
        <fullName evidence="1">MBL fold metallo-hydrolase</fullName>
    </submittedName>
</protein>
<comment type="caution">
    <text evidence="1">The sequence shown here is derived from an EMBL/GenBank/DDBJ whole genome shotgun (WGS) entry which is preliminary data.</text>
</comment>
<reference evidence="1 2" key="1">
    <citation type="journal article" date="2018" name="Nat. Biotechnol.">
        <title>A standardized bacterial taxonomy based on genome phylogeny substantially revises the tree of life.</title>
        <authorList>
            <person name="Parks D.H."/>
            <person name="Chuvochina M."/>
            <person name="Waite D.W."/>
            <person name="Rinke C."/>
            <person name="Skarshewski A."/>
            <person name="Chaumeil P.A."/>
            <person name="Hugenholtz P."/>
        </authorList>
    </citation>
    <scope>NUCLEOTIDE SEQUENCE [LARGE SCALE GENOMIC DNA]</scope>
    <source>
        <strain evidence="1">UBA8557</strain>
    </source>
</reference>
<accession>A0A3B9L133</accession>
<feature type="non-terminal residue" evidence="1">
    <location>
        <position position="1"/>
    </location>
</feature>
<organism evidence="1 2">
    <name type="scientific">Hyphomonas atlantica</name>
    <dbReference type="NCBI Taxonomy" id="1280948"/>
    <lineage>
        <taxon>Bacteria</taxon>
        <taxon>Pseudomonadati</taxon>
        <taxon>Pseudomonadota</taxon>
        <taxon>Alphaproteobacteria</taxon>
        <taxon>Hyphomonadales</taxon>
        <taxon>Hyphomonadaceae</taxon>
        <taxon>Hyphomonas</taxon>
    </lineage>
</organism>
<dbReference type="AlphaFoldDB" id="A0A3B9L133"/>
<gene>
    <name evidence="1" type="ORF">DCG65_06540</name>
</gene>
<evidence type="ECO:0000313" key="1">
    <source>
        <dbReference type="EMBL" id="HAE94199.1"/>
    </source>
</evidence>
<evidence type="ECO:0000313" key="2">
    <source>
        <dbReference type="Proteomes" id="UP000259173"/>
    </source>
</evidence>